<dbReference type="PROSITE" id="PS01360">
    <property type="entry name" value="ZF_MYND_1"/>
    <property type="match status" value="1"/>
</dbReference>
<dbReference type="Proteomes" id="UP000256964">
    <property type="component" value="Unassembled WGS sequence"/>
</dbReference>
<gene>
    <name evidence="7" type="ORF">OH76DRAFT_512575</name>
</gene>
<dbReference type="SUPFAM" id="SSF144232">
    <property type="entry name" value="HIT/MYND zinc finger-like"/>
    <property type="match status" value="1"/>
</dbReference>
<dbReference type="PROSITE" id="PS50865">
    <property type="entry name" value="ZF_MYND_2"/>
    <property type="match status" value="1"/>
</dbReference>
<proteinExistence type="predicted"/>
<dbReference type="OrthoDB" id="341421at2759"/>
<organism evidence="7 8">
    <name type="scientific">Lentinus brumalis</name>
    <dbReference type="NCBI Taxonomy" id="2498619"/>
    <lineage>
        <taxon>Eukaryota</taxon>
        <taxon>Fungi</taxon>
        <taxon>Dikarya</taxon>
        <taxon>Basidiomycota</taxon>
        <taxon>Agaricomycotina</taxon>
        <taxon>Agaricomycetes</taxon>
        <taxon>Polyporales</taxon>
        <taxon>Polyporaceae</taxon>
        <taxon>Lentinus</taxon>
    </lineage>
</organism>
<feature type="region of interest" description="Disordered" evidence="5">
    <location>
        <begin position="289"/>
        <end position="315"/>
    </location>
</feature>
<dbReference type="Pfam" id="PF01753">
    <property type="entry name" value="zf-MYND"/>
    <property type="match status" value="1"/>
</dbReference>
<dbReference type="Gene3D" id="6.10.140.2220">
    <property type="match status" value="1"/>
</dbReference>
<keyword evidence="3" id="KW-0862">Zinc</keyword>
<keyword evidence="2 4" id="KW-0863">Zinc-finger</keyword>
<evidence type="ECO:0000313" key="8">
    <source>
        <dbReference type="Proteomes" id="UP000256964"/>
    </source>
</evidence>
<protein>
    <recommendedName>
        <fullName evidence="6">MYND-type domain-containing protein</fullName>
    </recommendedName>
</protein>
<dbReference type="GO" id="GO:0008270">
    <property type="term" value="F:zinc ion binding"/>
    <property type="evidence" value="ECO:0007669"/>
    <property type="project" value="UniProtKB-KW"/>
</dbReference>
<keyword evidence="1" id="KW-0479">Metal-binding</keyword>
<evidence type="ECO:0000256" key="2">
    <source>
        <dbReference type="ARBA" id="ARBA00022771"/>
    </source>
</evidence>
<evidence type="ECO:0000256" key="3">
    <source>
        <dbReference type="ARBA" id="ARBA00022833"/>
    </source>
</evidence>
<sequence length="731" mass="81287">MICVASLMLQVPPTQCHAAFCGFAPVYRLSISRRPLYLSEFPTSVMLRLARTSGVPVSRLSKSLRTVHNILPETSALLRGAADAAYTRQDWRIADVILQICFHLCTDTALRRELLRDGLLSSTLRFIDTGVAHVVLMQLLALLSQDSSDSGKTAILNAISGVLVRRRPGWSYELRTSVQIIITLYHCLPTMLSPASGANSELSAGFSLSVVEFILKLLRQRFFCYEAMMHAIPILILCVRSCPPERMDSMEPALEVLAALSHSRNFGLRCVVGWFFSVLGRAPPGVIYPGSPRAEEPPSPRLAESDVRPGGEHLTASDVRVRPGSEVALIEQCARHAHMLVRYLAEMGDFQGFGIALADVLVRGPLAYNDEDIAHIYAGWDSSLSPPTWPELLRTAAATLRADPSLLDKADVIDLEYLTRADPWGAAASRAEQVLARNPAHAYAHAVFCGHASDYEAALQIARRALELDDLTPYLKRQFLHQAAELSCKKAFAILLNMNPFDSDKTRIGRQEMNLGLQYTYDYIKAAPGDCRDLPNVLDLCINMSIILGGPDLGDDIGDIRTLTNALETSIRLLQASGYPTWDNRIRTDHRLYTRHFPEGFKKWKRVLTEFDRQDHSIRATMNFPPTRGCTCRSAPHDPGSSCTHRATEVGTDWWKQSPATLYSLLRGPLRCCCNRPRVQFGPDLVLLYQCTWCADATALVRKCTGCESAWYCNPTCQRADWPEHKGKCGQ</sequence>
<accession>A0A371DB93</accession>
<feature type="compositionally biased region" description="Basic and acidic residues" evidence="5">
    <location>
        <begin position="293"/>
        <end position="311"/>
    </location>
</feature>
<reference evidence="7 8" key="1">
    <citation type="journal article" date="2018" name="Biotechnol. Biofuels">
        <title>Integrative visual omics of the white-rot fungus Polyporus brumalis exposes the biotechnological potential of its oxidative enzymes for delignifying raw plant biomass.</title>
        <authorList>
            <person name="Miyauchi S."/>
            <person name="Rancon A."/>
            <person name="Drula E."/>
            <person name="Hage H."/>
            <person name="Chaduli D."/>
            <person name="Favel A."/>
            <person name="Grisel S."/>
            <person name="Henrissat B."/>
            <person name="Herpoel-Gimbert I."/>
            <person name="Ruiz-Duenas F.J."/>
            <person name="Chevret D."/>
            <person name="Hainaut M."/>
            <person name="Lin J."/>
            <person name="Wang M."/>
            <person name="Pangilinan J."/>
            <person name="Lipzen A."/>
            <person name="Lesage-Meessen L."/>
            <person name="Navarro D."/>
            <person name="Riley R."/>
            <person name="Grigoriev I.V."/>
            <person name="Zhou S."/>
            <person name="Raouche S."/>
            <person name="Rosso M.N."/>
        </authorList>
    </citation>
    <scope>NUCLEOTIDE SEQUENCE [LARGE SCALE GENOMIC DNA]</scope>
    <source>
        <strain evidence="7 8">BRFM 1820</strain>
    </source>
</reference>
<evidence type="ECO:0000313" key="7">
    <source>
        <dbReference type="EMBL" id="RDX49797.1"/>
    </source>
</evidence>
<name>A0A371DB93_9APHY</name>
<evidence type="ECO:0000256" key="1">
    <source>
        <dbReference type="ARBA" id="ARBA00022723"/>
    </source>
</evidence>
<feature type="domain" description="MYND-type" evidence="6">
    <location>
        <begin position="691"/>
        <end position="729"/>
    </location>
</feature>
<evidence type="ECO:0000256" key="4">
    <source>
        <dbReference type="PROSITE-ProRule" id="PRU00134"/>
    </source>
</evidence>
<keyword evidence="8" id="KW-1185">Reference proteome</keyword>
<evidence type="ECO:0000259" key="6">
    <source>
        <dbReference type="PROSITE" id="PS50865"/>
    </source>
</evidence>
<evidence type="ECO:0000256" key="5">
    <source>
        <dbReference type="SAM" id="MobiDB-lite"/>
    </source>
</evidence>
<dbReference type="AlphaFoldDB" id="A0A371DB93"/>
<dbReference type="InterPro" id="IPR002893">
    <property type="entry name" value="Znf_MYND"/>
</dbReference>
<dbReference type="EMBL" id="KZ857403">
    <property type="protein sequence ID" value="RDX49797.1"/>
    <property type="molecule type" value="Genomic_DNA"/>
</dbReference>
<dbReference type="STRING" id="139420.A0A371DB93"/>